<evidence type="ECO:0000256" key="1">
    <source>
        <dbReference type="ARBA" id="ARBA00004651"/>
    </source>
</evidence>
<dbReference type="RefSeq" id="WP_281763018.1">
    <property type="nucleotide sequence ID" value="NZ_AP026709.1"/>
</dbReference>
<evidence type="ECO:0000256" key="6">
    <source>
        <dbReference type="SAM" id="Phobius"/>
    </source>
</evidence>
<sequence length="205" mass="22158">MLELITVTIFMLLAAMAPGADFALVVRNSLLYSRRSACFTAIGVGAGQSIHTTYSVLGLTVLISKSLMLFTIVKYVGAAYLCYLGIRSLMAGGGPHATEIKPAEKDISAFAAFKQGLICNTLNPKAPLIYIAFYSAVLPPDISQLGKILYGLEFILIVGGWFVFLACIITHPTVKNVLGRVQRILTKALGGMMLYFGIRLAFIEQ</sequence>
<accession>A0ABM8B042</accession>
<feature type="transmembrane region" description="Helical" evidence="6">
    <location>
        <begin position="67"/>
        <end position="86"/>
    </location>
</feature>
<evidence type="ECO:0000256" key="2">
    <source>
        <dbReference type="ARBA" id="ARBA00022475"/>
    </source>
</evidence>
<keyword evidence="4 6" id="KW-1133">Transmembrane helix</keyword>
<evidence type="ECO:0008006" key="9">
    <source>
        <dbReference type="Google" id="ProtNLM"/>
    </source>
</evidence>
<dbReference type="PANTHER" id="PTHR30086">
    <property type="entry name" value="ARGININE EXPORTER PROTEIN ARGO"/>
    <property type="match status" value="1"/>
</dbReference>
<keyword evidence="3 6" id="KW-0812">Transmembrane</keyword>
<gene>
    <name evidence="7" type="ORF">SYK_15190</name>
</gene>
<organism evidence="7 8">
    <name type="scientific">Pseudodesulfovibrio nedwellii</name>
    <dbReference type="NCBI Taxonomy" id="2973072"/>
    <lineage>
        <taxon>Bacteria</taxon>
        <taxon>Pseudomonadati</taxon>
        <taxon>Thermodesulfobacteriota</taxon>
        <taxon>Desulfovibrionia</taxon>
        <taxon>Desulfovibrionales</taxon>
        <taxon>Desulfovibrionaceae</taxon>
    </lineage>
</organism>
<feature type="transmembrane region" description="Helical" evidence="6">
    <location>
        <begin position="148"/>
        <end position="172"/>
    </location>
</feature>
<protein>
    <recommendedName>
        <fullName evidence="9">LysE family translocator</fullName>
    </recommendedName>
</protein>
<evidence type="ECO:0000256" key="5">
    <source>
        <dbReference type="ARBA" id="ARBA00023136"/>
    </source>
</evidence>
<name>A0ABM8B042_9BACT</name>
<keyword evidence="2" id="KW-1003">Cell membrane</keyword>
<dbReference type="Proteomes" id="UP001317742">
    <property type="component" value="Chromosome"/>
</dbReference>
<proteinExistence type="predicted"/>
<evidence type="ECO:0000256" key="4">
    <source>
        <dbReference type="ARBA" id="ARBA00022989"/>
    </source>
</evidence>
<evidence type="ECO:0000313" key="7">
    <source>
        <dbReference type="EMBL" id="BDQ37159.1"/>
    </source>
</evidence>
<evidence type="ECO:0000256" key="3">
    <source>
        <dbReference type="ARBA" id="ARBA00022692"/>
    </source>
</evidence>
<dbReference type="InterPro" id="IPR001123">
    <property type="entry name" value="LeuE-type"/>
</dbReference>
<dbReference type="Pfam" id="PF01810">
    <property type="entry name" value="LysE"/>
    <property type="match status" value="1"/>
</dbReference>
<evidence type="ECO:0000313" key="8">
    <source>
        <dbReference type="Proteomes" id="UP001317742"/>
    </source>
</evidence>
<comment type="subcellular location">
    <subcellularLocation>
        <location evidence="1">Cell membrane</location>
        <topology evidence="1">Multi-pass membrane protein</topology>
    </subcellularLocation>
</comment>
<keyword evidence="5 6" id="KW-0472">Membrane</keyword>
<feature type="transmembrane region" description="Helical" evidence="6">
    <location>
        <begin position="184"/>
        <end position="202"/>
    </location>
</feature>
<dbReference type="PANTHER" id="PTHR30086:SF21">
    <property type="entry name" value="TRANSPORT PROTEIN"/>
    <property type="match status" value="1"/>
</dbReference>
<dbReference type="EMBL" id="AP026709">
    <property type="protein sequence ID" value="BDQ37159.1"/>
    <property type="molecule type" value="Genomic_DNA"/>
</dbReference>
<keyword evidence="8" id="KW-1185">Reference proteome</keyword>
<dbReference type="PIRSF" id="PIRSF006324">
    <property type="entry name" value="LeuE"/>
    <property type="match status" value="1"/>
</dbReference>
<reference evidence="7 8" key="1">
    <citation type="submission" date="2022-08" db="EMBL/GenBank/DDBJ databases">
        <title>Genome Sequence of the sulphate-reducing bacterium, Pseudodesulfovibrio sp. SYK.</title>
        <authorList>
            <person name="Kondo R."/>
            <person name="Kataoka T."/>
        </authorList>
    </citation>
    <scope>NUCLEOTIDE SEQUENCE [LARGE SCALE GENOMIC DNA]</scope>
    <source>
        <strain evidence="7 8">SYK</strain>
    </source>
</reference>